<sequence>MNLFQRNGGLIVDEMKLSEHLSVTTAGHIEGVVDLGPFTSEGDKHTVCDHGMVKKFVPFVGKWTQVTLRPVRSGIAKDGNNMALQALHGITSSHTNPNSFEVQRVSLVFQLFSDKVTQGLRLHRAAIEDTCGDISATLHLF</sequence>
<evidence type="ECO:0000313" key="2">
    <source>
        <dbReference type="Proteomes" id="UP000821865"/>
    </source>
</evidence>
<accession>A0ACB8CBA8</accession>
<name>A0ACB8CBA8_DERSI</name>
<protein>
    <submittedName>
        <fullName evidence="1">Uncharacterized protein</fullName>
    </submittedName>
</protein>
<comment type="caution">
    <text evidence="1">The sequence shown here is derived from an EMBL/GenBank/DDBJ whole genome shotgun (WGS) entry which is preliminary data.</text>
</comment>
<organism evidence="1 2">
    <name type="scientific">Dermacentor silvarum</name>
    <name type="common">Tick</name>
    <dbReference type="NCBI Taxonomy" id="543639"/>
    <lineage>
        <taxon>Eukaryota</taxon>
        <taxon>Metazoa</taxon>
        <taxon>Ecdysozoa</taxon>
        <taxon>Arthropoda</taxon>
        <taxon>Chelicerata</taxon>
        <taxon>Arachnida</taxon>
        <taxon>Acari</taxon>
        <taxon>Parasitiformes</taxon>
        <taxon>Ixodida</taxon>
        <taxon>Ixodoidea</taxon>
        <taxon>Ixodidae</taxon>
        <taxon>Rhipicephalinae</taxon>
        <taxon>Dermacentor</taxon>
    </lineage>
</organism>
<evidence type="ECO:0000313" key="1">
    <source>
        <dbReference type="EMBL" id="KAH7938183.1"/>
    </source>
</evidence>
<gene>
    <name evidence="1" type="ORF">HPB49_021341</name>
</gene>
<proteinExistence type="predicted"/>
<reference evidence="1" key="1">
    <citation type="submission" date="2020-05" db="EMBL/GenBank/DDBJ databases">
        <title>Large-scale comparative analyses of tick genomes elucidate their genetic diversity and vector capacities.</title>
        <authorList>
            <person name="Jia N."/>
            <person name="Wang J."/>
            <person name="Shi W."/>
            <person name="Du L."/>
            <person name="Sun Y."/>
            <person name="Zhan W."/>
            <person name="Jiang J."/>
            <person name="Wang Q."/>
            <person name="Zhang B."/>
            <person name="Ji P."/>
            <person name="Sakyi L.B."/>
            <person name="Cui X."/>
            <person name="Yuan T."/>
            <person name="Jiang B."/>
            <person name="Yang W."/>
            <person name="Lam T.T.-Y."/>
            <person name="Chang Q."/>
            <person name="Ding S."/>
            <person name="Wang X."/>
            <person name="Zhu J."/>
            <person name="Ruan X."/>
            <person name="Zhao L."/>
            <person name="Wei J."/>
            <person name="Que T."/>
            <person name="Du C."/>
            <person name="Cheng J."/>
            <person name="Dai P."/>
            <person name="Han X."/>
            <person name="Huang E."/>
            <person name="Gao Y."/>
            <person name="Liu J."/>
            <person name="Shao H."/>
            <person name="Ye R."/>
            <person name="Li L."/>
            <person name="Wei W."/>
            <person name="Wang X."/>
            <person name="Wang C."/>
            <person name="Yang T."/>
            <person name="Huo Q."/>
            <person name="Li W."/>
            <person name="Guo W."/>
            <person name="Chen H."/>
            <person name="Zhou L."/>
            <person name="Ni X."/>
            <person name="Tian J."/>
            <person name="Zhou Y."/>
            <person name="Sheng Y."/>
            <person name="Liu T."/>
            <person name="Pan Y."/>
            <person name="Xia L."/>
            <person name="Li J."/>
            <person name="Zhao F."/>
            <person name="Cao W."/>
        </authorList>
    </citation>
    <scope>NUCLEOTIDE SEQUENCE</scope>
    <source>
        <strain evidence="1">Dsil-2018</strain>
    </source>
</reference>
<dbReference type="EMBL" id="CM023477">
    <property type="protein sequence ID" value="KAH7938183.1"/>
    <property type="molecule type" value="Genomic_DNA"/>
</dbReference>
<dbReference type="Proteomes" id="UP000821865">
    <property type="component" value="Chromosome 8"/>
</dbReference>
<keyword evidence="2" id="KW-1185">Reference proteome</keyword>